<evidence type="ECO:0000256" key="1">
    <source>
        <dbReference type="SAM" id="MobiDB-lite"/>
    </source>
</evidence>
<evidence type="ECO:0000313" key="3">
    <source>
        <dbReference type="Proteomes" id="UP001341840"/>
    </source>
</evidence>
<gene>
    <name evidence="2" type="ORF">PIB30_025149</name>
</gene>
<accession>A0ABU6X7H8</accession>
<dbReference type="EMBL" id="JASCZI010211540">
    <property type="protein sequence ID" value="MED6194074.1"/>
    <property type="molecule type" value="Genomic_DNA"/>
</dbReference>
<organism evidence="2 3">
    <name type="scientific">Stylosanthes scabra</name>
    <dbReference type="NCBI Taxonomy" id="79078"/>
    <lineage>
        <taxon>Eukaryota</taxon>
        <taxon>Viridiplantae</taxon>
        <taxon>Streptophyta</taxon>
        <taxon>Embryophyta</taxon>
        <taxon>Tracheophyta</taxon>
        <taxon>Spermatophyta</taxon>
        <taxon>Magnoliopsida</taxon>
        <taxon>eudicotyledons</taxon>
        <taxon>Gunneridae</taxon>
        <taxon>Pentapetalae</taxon>
        <taxon>rosids</taxon>
        <taxon>fabids</taxon>
        <taxon>Fabales</taxon>
        <taxon>Fabaceae</taxon>
        <taxon>Papilionoideae</taxon>
        <taxon>50 kb inversion clade</taxon>
        <taxon>dalbergioids sensu lato</taxon>
        <taxon>Dalbergieae</taxon>
        <taxon>Pterocarpus clade</taxon>
        <taxon>Stylosanthes</taxon>
    </lineage>
</organism>
<proteinExistence type="predicted"/>
<dbReference type="Proteomes" id="UP001341840">
    <property type="component" value="Unassembled WGS sequence"/>
</dbReference>
<reference evidence="2 3" key="1">
    <citation type="journal article" date="2023" name="Plants (Basel)">
        <title>Bridging the Gap: Combining Genomics and Transcriptomics Approaches to Understand Stylosanthes scabra, an Orphan Legume from the Brazilian Caatinga.</title>
        <authorList>
            <person name="Ferreira-Neto J.R.C."/>
            <person name="da Silva M.D."/>
            <person name="Binneck E."/>
            <person name="de Melo N.F."/>
            <person name="da Silva R.H."/>
            <person name="de Melo A.L.T.M."/>
            <person name="Pandolfi V."/>
            <person name="Bustamante F.O."/>
            <person name="Brasileiro-Vidal A.C."/>
            <person name="Benko-Iseppon A.M."/>
        </authorList>
    </citation>
    <scope>NUCLEOTIDE SEQUENCE [LARGE SCALE GENOMIC DNA]</scope>
    <source>
        <tissue evidence="2">Leaves</tissue>
    </source>
</reference>
<evidence type="ECO:0000313" key="2">
    <source>
        <dbReference type="EMBL" id="MED6194074.1"/>
    </source>
</evidence>
<feature type="region of interest" description="Disordered" evidence="1">
    <location>
        <begin position="173"/>
        <end position="193"/>
    </location>
</feature>
<sequence length="193" mass="21360">MNKLFQRVLQYTSSFQVITPRTEVSPQILTSTVPNPFTKSTNFRKLKEREISKDLLHQVILPPPQAAVAALDLLCSARVPASVKIVHLLWPGLIDAPRSSDRNPPLPPFSRRRSHTIGKMLLPSEEQMVDPSSLWWRQPVTGRLRCDGIPQLLSFNLKLIWVQLKCNGIDGGGGMVGGGADGESRSDDDDGVK</sequence>
<comment type="caution">
    <text evidence="2">The sequence shown here is derived from an EMBL/GenBank/DDBJ whole genome shotgun (WGS) entry which is preliminary data.</text>
</comment>
<keyword evidence="3" id="KW-1185">Reference proteome</keyword>
<protein>
    <submittedName>
        <fullName evidence="2">Uncharacterized protein</fullName>
    </submittedName>
</protein>
<name>A0ABU6X7H8_9FABA</name>